<name>A0AA88VBE8_9ASTE</name>
<sequence length="256" mass="28719">MGVQWNMCNCRPDPCPIAFSETRDGNGLALHEFGIISTSLPGNEVPNRFTYRSAESSISFQVLSVPNLKIFSFAVCVSLQKPLDVRLTEHHPGSTERTLVLQRAEYIKVTNRTKDLKWTYSPTFSAIPHHEKDILWASRWNIANQLITAGDEVNVSVGIVPVNLSTQNVRPGNTGNESVIAKGVTLIREFGTFVEYEEEGTEASNSASHQEVKDGQDLSAYQVRPRSYFLCHHENDSFKFMSRGMRTSWNDVFFGG</sequence>
<evidence type="ECO:0000313" key="2">
    <source>
        <dbReference type="Proteomes" id="UP001188597"/>
    </source>
</evidence>
<accession>A0AA88VBE8</accession>
<organism evidence="1 2">
    <name type="scientific">Escallonia herrerae</name>
    <dbReference type="NCBI Taxonomy" id="1293975"/>
    <lineage>
        <taxon>Eukaryota</taxon>
        <taxon>Viridiplantae</taxon>
        <taxon>Streptophyta</taxon>
        <taxon>Embryophyta</taxon>
        <taxon>Tracheophyta</taxon>
        <taxon>Spermatophyta</taxon>
        <taxon>Magnoliopsida</taxon>
        <taxon>eudicotyledons</taxon>
        <taxon>Gunneridae</taxon>
        <taxon>Pentapetalae</taxon>
        <taxon>asterids</taxon>
        <taxon>campanulids</taxon>
        <taxon>Escalloniales</taxon>
        <taxon>Escalloniaceae</taxon>
        <taxon>Escallonia</taxon>
    </lineage>
</organism>
<comment type="caution">
    <text evidence="1">The sequence shown here is derived from an EMBL/GenBank/DDBJ whole genome shotgun (WGS) entry which is preliminary data.</text>
</comment>
<reference evidence="1" key="1">
    <citation type="submission" date="2022-12" db="EMBL/GenBank/DDBJ databases">
        <title>Draft genome assemblies for two species of Escallonia (Escalloniales).</title>
        <authorList>
            <person name="Chanderbali A."/>
            <person name="Dervinis C."/>
            <person name="Anghel I."/>
            <person name="Soltis D."/>
            <person name="Soltis P."/>
            <person name="Zapata F."/>
        </authorList>
    </citation>
    <scope>NUCLEOTIDE SEQUENCE</scope>
    <source>
        <strain evidence="1">UCBG64.0493</strain>
        <tissue evidence="1">Leaf</tissue>
    </source>
</reference>
<gene>
    <name evidence="1" type="ORF">RJ639_017256</name>
</gene>
<proteinExistence type="predicted"/>
<dbReference type="Proteomes" id="UP001188597">
    <property type="component" value="Unassembled WGS sequence"/>
</dbReference>
<dbReference type="AlphaFoldDB" id="A0AA88VBE8"/>
<evidence type="ECO:0000313" key="1">
    <source>
        <dbReference type="EMBL" id="KAK3005482.1"/>
    </source>
</evidence>
<keyword evidence="2" id="KW-1185">Reference proteome</keyword>
<dbReference type="EMBL" id="JAVXUP010002123">
    <property type="protein sequence ID" value="KAK3005482.1"/>
    <property type="molecule type" value="Genomic_DNA"/>
</dbReference>
<protein>
    <submittedName>
        <fullName evidence="1">Uncharacterized protein</fullName>
    </submittedName>
</protein>